<dbReference type="RefSeq" id="WP_196414046.1">
    <property type="nucleotide sequence ID" value="NZ_JADQTO010000005.1"/>
</dbReference>
<feature type="transmembrane region" description="Helical" evidence="1">
    <location>
        <begin position="38"/>
        <end position="57"/>
    </location>
</feature>
<name>A0A931C781_9ACTN</name>
<proteinExistence type="predicted"/>
<organism evidence="3 4">
    <name type="scientific">Actinoplanes aureus</name>
    <dbReference type="NCBI Taxonomy" id="2792083"/>
    <lineage>
        <taxon>Bacteria</taxon>
        <taxon>Bacillati</taxon>
        <taxon>Actinomycetota</taxon>
        <taxon>Actinomycetes</taxon>
        <taxon>Micromonosporales</taxon>
        <taxon>Micromonosporaceae</taxon>
        <taxon>Actinoplanes</taxon>
    </lineage>
</organism>
<keyword evidence="1" id="KW-0472">Membrane</keyword>
<keyword evidence="1" id="KW-1133">Transmembrane helix</keyword>
<evidence type="ECO:0000259" key="2">
    <source>
        <dbReference type="Pfam" id="PF03703"/>
    </source>
</evidence>
<feature type="transmembrane region" description="Helical" evidence="1">
    <location>
        <begin position="344"/>
        <end position="364"/>
    </location>
</feature>
<feature type="transmembrane region" description="Helical" evidence="1">
    <location>
        <begin position="168"/>
        <end position="190"/>
    </location>
</feature>
<dbReference type="EMBL" id="JADQTO010000005">
    <property type="protein sequence ID" value="MBG0562251.1"/>
    <property type="molecule type" value="Genomic_DNA"/>
</dbReference>
<keyword evidence="1" id="KW-0812">Transmembrane</keyword>
<feature type="transmembrane region" description="Helical" evidence="1">
    <location>
        <begin position="210"/>
        <end position="230"/>
    </location>
</feature>
<dbReference type="InterPro" id="IPR005182">
    <property type="entry name" value="YdbS-like_PH"/>
</dbReference>
<feature type="transmembrane region" description="Helical" evidence="1">
    <location>
        <begin position="12"/>
        <end position="32"/>
    </location>
</feature>
<dbReference type="AlphaFoldDB" id="A0A931C781"/>
<dbReference type="Proteomes" id="UP000598146">
    <property type="component" value="Unassembled WGS sequence"/>
</dbReference>
<evidence type="ECO:0000313" key="4">
    <source>
        <dbReference type="Proteomes" id="UP000598146"/>
    </source>
</evidence>
<evidence type="ECO:0000256" key="1">
    <source>
        <dbReference type="SAM" id="Phobius"/>
    </source>
</evidence>
<gene>
    <name evidence="3" type="ORF">I4J89_12330</name>
</gene>
<accession>A0A931C781</accession>
<evidence type="ECO:0000313" key="3">
    <source>
        <dbReference type="EMBL" id="MBG0562251.1"/>
    </source>
</evidence>
<reference evidence="3" key="1">
    <citation type="submission" date="2020-11" db="EMBL/GenBank/DDBJ databases">
        <title>Isolation and identification of active actinomycetes.</title>
        <authorList>
            <person name="Sun X."/>
        </authorList>
    </citation>
    <scope>NUCLEOTIDE SEQUENCE</scope>
    <source>
        <strain evidence="3">NEAU-A11</strain>
    </source>
</reference>
<dbReference type="Pfam" id="PF03703">
    <property type="entry name" value="bPH_2"/>
    <property type="match status" value="2"/>
</dbReference>
<dbReference type="PANTHER" id="PTHR34473:SF3">
    <property type="entry name" value="TRANSMEMBRANE PROTEIN-RELATED"/>
    <property type="match status" value="1"/>
</dbReference>
<sequence>MSDEAWRQLSIRVVHLDLIRVAISLVTGYLGIVLGDDPIWPLVGGACAGLVGALTNLQRWRTTRYRITAQRVEMRSGWPGRRHRTVARDRIRSVSTSANPLPRLLGLATVHIGSGESESSFKLDGLDRRHATRLERELMPGSVLPAVADEVRDPETVIARLRRDWVPLNVVTVWSLFAVAGPLFGLYWLLRPFGVDLLGAARGLLEWNPVLVVAIALPLGVAVTTVTFLVENWNFQLVRKGTAPDTALVTRRGLLVTQTVQRSDERLRGIAFAEPLAWRWLRLTGTKVIATGLRAGGESTTSGVLPRIRLAEARDLAARILPDGSRPLEAALRRHPRGALIRRLGWAVYGPVLAAGALLLYGWSGAIPDWVWPLPLVLLPLTLPAAVVAYLSLGHAVTGDYLVVRGGVLNRRTVALQRRAVIGWTFEQSILQRWGGRMSVGVATAAGSRYYTVPDASVEQALGFAVEATPELARRFIAEPHGPGGGAGASHRG</sequence>
<keyword evidence="4" id="KW-1185">Reference proteome</keyword>
<feature type="domain" description="YdbS-like PH" evidence="2">
    <location>
        <begin position="394"/>
        <end position="461"/>
    </location>
</feature>
<protein>
    <submittedName>
        <fullName evidence="3">PH domain-containing protein</fullName>
    </submittedName>
</protein>
<comment type="caution">
    <text evidence="3">The sequence shown here is derived from an EMBL/GenBank/DDBJ whole genome shotgun (WGS) entry which is preliminary data.</text>
</comment>
<dbReference type="PANTHER" id="PTHR34473">
    <property type="entry name" value="UPF0699 TRANSMEMBRANE PROTEIN YDBS"/>
    <property type="match status" value="1"/>
</dbReference>
<feature type="domain" description="YdbS-like PH" evidence="2">
    <location>
        <begin position="60"/>
        <end position="137"/>
    </location>
</feature>